<dbReference type="RefSeq" id="WP_085932551.1">
    <property type="nucleotide sequence ID" value="NZ_FUWJ01000001.1"/>
</dbReference>
<evidence type="ECO:0000313" key="2">
    <source>
        <dbReference type="EMBL" id="SJZ39744.1"/>
    </source>
</evidence>
<dbReference type="OrthoDB" id="7375569at2"/>
<evidence type="ECO:0000256" key="1">
    <source>
        <dbReference type="SAM" id="SignalP"/>
    </source>
</evidence>
<gene>
    <name evidence="2" type="ORF">SAMN02745126_00867</name>
</gene>
<keyword evidence="1" id="KW-0732">Signal</keyword>
<evidence type="ECO:0008006" key="4">
    <source>
        <dbReference type="Google" id="ProtNLM"/>
    </source>
</evidence>
<keyword evidence="3" id="KW-1185">Reference proteome</keyword>
<dbReference type="AlphaFoldDB" id="A0A1T4KBD2"/>
<dbReference type="Proteomes" id="UP000190092">
    <property type="component" value="Unassembled WGS sequence"/>
</dbReference>
<proteinExistence type="predicted"/>
<feature type="signal peptide" evidence="1">
    <location>
        <begin position="1"/>
        <end position="23"/>
    </location>
</feature>
<reference evidence="3" key="1">
    <citation type="submission" date="2017-02" db="EMBL/GenBank/DDBJ databases">
        <authorList>
            <person name="Varghese N."/>
            <person name="Submissions S."/>
        </authorList>
    </citation>
    <scope>NUCLEOTIDE SEQUENCE [LARGE SCALE GENOMIC DNA]</scope>
    <source>
        <strain evidence="3">ATCC 27094</strain>
    </source>
</reference>
<dbReference type="EMBL" id="FUWJ01000001">
    <property type="protein sequence ID" value="SJZ39744.1"/>
    <property type="molecule type" value="Genomic_DNA"/>
</dbReference>
<protein>
    <recommendedName>
        <fullName evidence="4">DUF2846 domain-containing protein</fullName>
    </recommendedName>
</protein>
<name>A0A1T4KBD2_9HYPH</name>
<evidence type="ECO:0000313" key="3">
    <source>
        <dbReference type="Proteomes" id="UP000190092"/>
    </source>
</evidence>
<dbReference type="PROSITE" id="PS51257">
    <property type="entry name" value="PROKAR_LIPOPROTEIN"/>
    <property type="match status" value="1"/>
</dbReference>
<accession>A0A1T4KBD2</accession>
<organism evidence="2 3">
    <name type="scientific">Enhydrobacter aerosaccus</name>
    <dbReference type="NCBI Taxonomy" id="225324"/>
    <lineage>
        <taxon>Bacteria</taxon>
        <taxon>Pseudomonadati</taxon>
        <taxon>Pseudomonadota</taxon>
        <taxon>Alphaproteobacteria</taxon>
        <taxon>Hyphomicrobiales</taxon>
        <taxon>Enhydrobacter</taxon>
    </lineage>
</organism>
<feature type="chain" id="PRO_5012436662" description="DUF2846 domain-containing protein" evidence="1">
    <location>
        <begin position="24"/>
        <end position="145"/>
    </location>
</feature>
<sequence>MTRSPLPLLLALAVGACASVPMADPQADQEGKRFDPPAPGSGTVYVYRPGWMALAKTVDVGVAGGYHAELASNTYFRLEGPPGPIDLMCKTDNTAEQQIDVSAGETRYVEVAMNPGLWAPRCSIKEVSPSEGQAAILRSKRVIPQ</sequence>